<comment type="cofactor">
    <cofactor evidence="1 11">
        <name>pyridoxal 5'-phosphate</name>
        <dbReference type="ChEBI" id="CHEBI:597326"/>
    </cofactor>
</comment>
<dbReference type="PROSITE" id="PS00595">
    <property type="entry name" value="AA_TRANSFER_CLASS_5"/>
    <property type="match status" value="1"/>
</dbReference>
<evidence type="ECO:0000256" key="9">
    <source>
        <dbReference type="ARBA" id="ARBA00022898"/>
    </source>
</evidence>
<dbReference type="InterPro" id="IPR005907">
    <property type="entry name" value="G1P_thy_trans_s"/>
</dbReference>
<evidence type="ECO:0000313" key="15">
    <source>
        <dbReference type="Proteomes" id="UP000238823"/>
    </source>
</evidence>
<comment type="catalytic activity">
    <reaction evidence="10">
        <text>dTTP + alpha-D-glucose 1-phosphate + H(+) = dTDP-alpha-D-glucose + diphosphate</text>
        <dbReference type="Rhea" id="RHEA:15225"/>
        <dbReference type="ChEBI" id="CHEBI:15378"/>
        <dbReference type="ChEBI" id="CHEBI:33019"/>
        <dbReference type="ChEBI" id="CHEBI:37568"/>
        <dbReference type="ChEBI" id="CHEBI:57477"/>
        <dbReference type="ChEBI" id="CHEBI:58601"/>
        <dbReference type="EC" id="2.7.7.24"/>
    </reaction>
</comment>
<evidence type="ECO:0000256" key="11">
    <source>
        <dbReference type="RuleBase" id="RU004504"/>
    </source>
</evidence>
<name>A0A2S9Y5X0_9BACT</name>
<keyword evidence="5 14" id="KW-0808">Transferase</keyword>
<dbReference type="GO" id="GO:0008879">
    <property type="term" value="F:glucose-1-phosphate thymidylyltransferase activity"/>
    <property type="evidence" value="ECO:0007669"/>
    <property type="project" value="UniProtKB-EC"/>
</dbReference>
<evidence type="ECO:0000256" key="4">
    <source>
        <dbReference type="ARBA" id="ARBA00012461"/>
    </source>
</evidence>
<dbReference type="PANTHER" id="PTHR43532">
    <property type="entry name" value="GLUCOSE-1-PHOSPHATE THYMIDYLYLTRANSFERASE"/>
    <property type="match status" value="1"/>
</dbReference>
<proteinExistence type="inferred from homology"/>
<evidence type="ECO:0000256" key="5">
    <source>
        <dbReference type="ARBA" id="ARBA00022679"/>
    </source>
</evidence>
<dbReference type="Gene3D" id="3.90.550.10">
    <property type="entry name" value="Spore Coat Polysaccharide Biosynthesis Protein SpsA, Chain A"/>
    <property type="match status" value="1"/>
</dbReference>
<dbReference type="InterPro" id="IPR005835">
    <property type="entry name" value="NTP_transferase_dom"/>
</dbReference>
<feature type="domain" description="Aminotransferase class V" evidence="12">
    <location>
        <begin position="330"/>
        <end position="719"/>
    </location>
</feature>
<dbReference type="Pfam" id="PF00483">
    <property type="entry name" value="NTP_transferase"/>
    <property type="match status" value="1"/>
</dbReference>
<dbReference type="AlphaFoldDB" id="A0A2S9Y5X0"/>
<evidence type="ECO:0000256" key="8">
    <source>
        <dbReference type="ARBA" id="ARBA00022842"/>
    </source>
</evidence>
<dbReference type="EC" id="2.7.7.24" evidence="4"/>
<gene>
    <name evidence="14" type="primary">rmlA1</name>
    <name evidence="14" type="ORF">ENSA7_59760</name>
</gene>
<dbReference type="Gene3D" id="3.40.640.10">
    <property type="entry name" value="Type I PLP-dependent aspartate aminotransferase-like (Major domain)"/>
    <property type="match status" value="1"/>
</dbReference>
<dbReference type="Pfam" id="PF00266">
    <property type="entry name" value="Aminotran_5"/>
    <property type="match status" value="1"/>
</dbReference>
<comment type="similarity">
    <text evidence="3">Belongs to the glucose-1-phosphate thymidylyltransferase family.</text>
</comment>
<evidence type="ECO:0000256" key="7">
    <source>
        <dbReference type="ARBA" id="ARBA00022723"/>
    </source>
</evidence>
<comment type="cofactor">
    <cofactor evidence="2">
        <name>Mg(2+)</name>
        <dbReference type="ChEBI" id="CHEBI:18420"/>
    </cofactor>
</comment>
<keyword evidence="9" id="KW-0663">Pyridoxal phosphate</keyword>
<comment type="caution">
    <text evidence="14">The sequence shown here is derived from an EMBL/GenBank/DDBJ whole genome shotgun (WGS) entry which is preliminary data.</text>
</comment>
<evidence type="ECO:0000259" key="13">
    <source>
        <dbReference type="Pfam" id="PF00483"/>
    </source>
</evidence>
<keyword evidence="7" id="KW-0479">Metal-binding</keyword>
<organism evidence="14 15">
    <name type="scientific">Enhygromyxa salina</name>
    <dbReference type="NCBI Taxonomy" id="215803"/>
    <lineage>
        <taxon>Bacteria</taxon>
        <taxon>Pseudomonadati</taxon>
        <taxon>Myxococcota</taxon>
        <taxon>Polyangia</taxon>
        <taxon>Nannocystales</taxon>
        <taxon>Nannocystaceae</taxon>
        <taxon>Enhygromyxa</taxon>
    </lineage>
</organism>
<dbReference type="PANTHER" id="PTHR43532:SF1">
    <property type="entry name" value="GLUCOSE-1-PHOSPHATE THYMIDYLYLTRANSFERASE 1"/>
    <property type="match status" value="1"/>
</dbReference>
<accession>A0A2S9Y5X0</accession>
<protein>
    <recommendedName>
        <fullName evidence="4">glucose-1-phosphate thymidylyltransferase</fullName>
        <ecNumber evidence="4">2.7.7.24</ecNumber>
    </recommendedName>
</protein>
<dbReference type="Proteomes" id="UP000238823">
    <property type="component" value="Unassembled WGS sequence"/>
</dbReference>
<evidence type="ECO:0000256" key="3">
    <source>
        <dbReference type="ARBA" id="ARBA00010480"/>
    </source>
</evidence>
<reference evidence="14 15" key="1">
    <citation type="submission" date="2018-03" db="EMBL/GenBank/DDBJ databases">
        <title>Draft Genome Sequences of the Obligatory Marine Myxobacteria Enhygromyxa salina SWB007.</title>
        <authorList>
            <person name="Poehlein A."/>
            <person name="Moghaddam J.A."/>
            <person name="Harms H."/>
            <person name="Alanjari M."/>
            <person name="Koenig G.M."/>
            <person name="Daniel R."/>
            <person name="Schaeberle T.F."/>
        </authorList>
    </citation>
    <scope>NUCLEOTIDE SEQUENCE [LARGE SCALE GENOMIC DNA]</scope>
    <source>
        <strain evidence="14 15">SWB007</strain>
    </source>
</reference>
<evidence type="ECO:0000256" key="1">
    <source>
        <dbReference type="ARBA" id="ARBA00001933"/>
    </source>
</evidence>
<evidence type="ECO:0000256" key="10">
    <source>
        <dbReference type="ARBA" id="ARBA00049336"/>
    </source>
</evidence>
<keyword evidence="6 14" id="KW-0548">Nucleotidyltransferase</keyword>
<keyword evidence="8" id="KW-0460">Magnesium</keyword>
<dbReference type="InterPro" id="IPR015421">
    <property type="entry name" value="PyrdxlP-dep_Trfase_major"/>
</dbReference>
<dbReference type="InterPro" id="IPR029044">
    <property type="entry name" value="Nucleotide-diphossugar_trans"/>
</dbReference>
<dbReference type="EMBL" id="PVNL01000118">
    <property type="protein sequence ID" value="PRQ00482.1"/>
    <property type="molecule type" value="Genomic_DNA"/>
</dbReference>
<dbReference type="SUPFAM" id="SSF53383">
    <property type="entry name" value="PLP-dependent transferases"/>
    <property type="match status" value="1"/>
</dbReference>
<evidence type="ECO:0000313" key="14">
    <source>
        <dbReference type="EMBL" id="PRQ00482.1"/>
    </source>
</evidence>
<dbReference type="GO" id="GO:0046872">
    <property type="term" value="F:metal ion binding"/>
    <property type="evidence" value="ECO:0007669"/>
    <property type="project" value="UniProtKB-KW"/>
</dbReference>
<dbReference type="RefSeq" id="WP_106092836.1">
    <property type="nucleotide sequence ID" value="NZ_PVNL01000118.1"/>
</dbReference>
<dbReference type="SUPFAM" id="SSF53448">
    <property type="entry name" value="Nucleotide-diphospho-sugar transferases"/>
    <property type="match status" value="1"/>
</dbReference>
<evidence type="ECO:0000259" key="12">
    <source>
        <dbReference type="Pfam" id="PF00266"/>
    </source>
</evidence>
<dbReference type="InterPro" id="IPR020578">
    <property type="entry name" value="Aminotrans_V_PyrdxlP_BS"/>
</dbReference>
<dbReference type="OrthoDB" id="9808002at2"/>
<feature type="domain" description="Nucleotidyl transferase" evidence="13">
    <location>
        <begin position="19"/>
        <end position="247"/>
    </location>
</feature>
<sequence length="752" mass="80785">MSGSTPPAPALALALPRRAILLAGGSGSRLRPVSRVVNKHLLPVDDRPMIYYPLATLIEGGVEEVLIVSSPTGLPQLQALLGDGTQFGIRLVYREQVAPRGIAESLIIAEDFIAGESVCLMLGDNVIGPGVVRAGGRPPRPDCATVFIKEVCDPREFGVAELDASGVVTGLVEKPSAPSSHRAVIGMYIYGPEVSAEARALTPSARGELEITDLNRRYLEREALVVESLGATPWFDVGSPRALTRASWTLGEDRRKGAPRFGCPARAAFERGLIDRAQLRRLAEVEAGSSYGAELLADSDSAPVKALPEILLDATPTTLPDGRQLRVVPLNNAATTPTLVATFDAVREFMGSYGALHRGAGPRARQTIARVTEAVATIRRFIGCPQTHGLVFTENTSAAINLLARTLAFSADDVILISDIEHTSNNLPWRYNTPAEVIEFVSDHHGDVDYASLEQLVETHGARLRLIAISGASNQTGHIPDLARIASLAHRYDSLLFVDGAQLVPHRPVDMAALGVDALAFSAHKVYAPFGLGVLALPLAVLDTVPVNPGGGSIDMISDHDVIWSPAMHRHQTGTWNVNGIIALAASCAAIERAGWDRVIAHERELVTLAVAELGSVPGLRVHAPLASYLEGDRVGAFPFTLPGYHCALLAAILDHEYGIEVRAGTICNHRLVRRWFDVSDEQQRAVEAELGQGNRLATYGIVRASIGIHNTREDIERLGAALRSVAEHGPRLRYRAVPEQEIYVPDEQVTS</sequence>
<evidence type="ECO:0000256" key="6">
    <source>
        <dbReference type="ARBA" id="ARBA00022695"/>
    </source>
</evidence>
<dbReference type="InterPro" id="IPR015422">
    <property type="entry name" value="PyrdxlP-dep_Trfase_small"/>
</dbReference>
<evidence type="ECO:0000256" key="2">
    <source>
        <dbReference type="ARBA" id="ARBA00001946"/>
    </source>
</evidence>
<dbReference type="InterPro" id="IPR000192">
    <property type="entry name" value="Aminotrans_V_dom"/>
</dbReference>
<dbReference type="InterPro" id="IPR015424">
    <property type="entry name" value="PyrdxlP-dep_Trfase"/>
</dbReference>
<dbReference type="Gene3D" id="3.90.1150.10">
    <property type="entry name" value="Aspartate Aminotransferase, domain 1"/>
    <property type="match status" value="1"/>
</dbReference>